<dbReference type="REBASE" id="89978">
    <property type="entry name" value="S.Ppa20341ORF5190P"/>
</dbReference>
<keyword evidence="3" id="KW-0238">DNA-binding</keyword>
<accession>A0A075LXZ3</accession>
<dbReference type="InterPro" id="IPR000055">
    <property type="entry name" value="Restrct_endonuc_typeI_TRD"/>
</dbReference>
<dbReference type="Pfam" id="PF01420">
    <property type="entry name" value="Methylase_S"/>
    <property type="match status" value="2"/>
</dbReference>
<keyword evidence="2" id="KW-0680">Restriction system</keyword>
<dbReference type="InterPro" id="IPR044946">
    <property type="entry name" value="Restrct_endonuc_typeI_TRD_sf"/>
</dbReference>
<reference evidence="6 7" key="2">
    <citation type="journal article" date="2015" name="Genome Announc.">
        <title>Complete Genome Sequence of Hyperthermophilic Piezophilic Archaeon Palaeococcus pacificus DY20341T, Isolated from Deep-Sea Hydrothermal Sediments.</title>
        <authorList>
            <person name="Zeng X."/>
            <person name="Jebbar M."/>
            <person name="Shao Z."/>
        </authorList>
    </citation>
    <scope>NUCLEOTIDE SEQUENCE [LARGE SCALE GENOMIC DNA]</scope>
    <source>
        <strain evidence="6 7">DY20341</strain>
    </source>
</reference>
<dbReference type="EMBL" id="CP006019">
    <property type="protein sequence ID" value="AIF69453.1"/>
    <property type="molecule type" value="Genomic_DNA"/>
</dbReference>
<sequence>MMSETKFKKTPIGEIPEDWEVVKLGKIIGYIKGKKPKIVAKEPKDGWLPYLSTEYLRNNNPTQFVKITGNEIIVEDGNILLLWDGSNAGEFFLAKKGVLSSTMVKIFLKKDVYDSLFLFYLLKHREPFLKGQTKGTGIPHVDKNVLNALLLPLPPLPEQKKIVEILRTVDEAIEKTDLAIEKTERLKKGLMQRLLTKGIKHERFKKTELGEIPEEWKVVRVREVLELLTDYEANGSFSKLKENVRVYDTPNYAWYVRATDLEHKQYPPDGDVRYVDKESYEFLRKTKLFGRELLMVKRGEVGKVYIMPHVKMPATLGPNLYLLKLKNELVDNVFLYYYFTSPFGKRELKRRNAPTTLGALYKEDVKNFRIPLPPLEEQKKIAEILMTVDKKLELLRKRKEKLERIKKGFMKDLLTGRRVSVTTEKHK</sequence>
<evidence type="ECO:0000256" key="1">
    <source>
        <dbReference type="ARBA" id="ARBA00010923"/>
    </source>
</evidence>
<dbReference type="Gene3D" id="1.10.287.1120">
    <property type="entry name" value="Bipartite methylase S protein"/>
    <property type="match status" value="1"/>
</dbReference>
<dbReference type="Proteomes" id="UP000027981">
    <property type="component" value="Chromosome"/>
</dbReference>
<reference evidence="7" key="1">
    <citation type="submission" date="2013-06" db="EMBL/GenBank/DDBJ databases">
        <title>Complete Genome Sequence of Hyperthermophilic Palaeococcus pacificus DY20341T, Isolated from a Deep-Sea Hydrothermal Sediments.</title>
        <authorList>
            <person name="Zeng X."/>
            <person name="Shao Z."/>
        </authorList>
    </citation>
    <scope>NUCLEOTIDE SEQUENCE [LARGE SCALE GENOMIC DNA]</scope>
    <source>
        <strain evidence="7">DY20341</strain>
    </source>
</reference>
<evidence type="ECO:0000313" key="7">
    <source>
        <dbReference type="Proteomes" id="UP000027981"/>
    </source>
</evidence>
<feature type="domain" description="Type I restriction modification DNA specificity" evidence="5">
    <location>
        <begin position="213"/>
        <end position="404"/>
    </location>
</feature>
<comment type="similarity">
    <text evidence="1">Belongs to the type-I restriction system S methylase family.</text>
</comment>
<dbReference type="PANTHER" id="PTHR30408:SF12">
    <property type="entry name" value="TYPE I RESTRICTION ENZYME MJAVIII SPECIFICITY SUBUNIT"/>
    <property type="match status" value="1"/>
</dbReference>
<protein>
    <recommendedName>
        <fullName evidence="5">Type I restriction modification DNA specificity domain-containing protein</fullName>
    </recommendedName>
</protein>
<dbReference type="CDD" id="cd17263">
    <property type="entry name" value="RMtype1_S_AbaB8300I-TRD1-CR1_like"/>
    <property type="match status" value="1"/>
</dbReference>
<dbReference type="eggNOG" id="arCOG02626">
    <property type="taxonomic scope" value="Archaea"/>
</dbReference>
<evidence type="ECO:0000256" key="2">
    <source>
        <dbReference type="ARBA" id="ARBA00022747"/>
    </source>
</evidence>
<dbReference type="RefSeq" id="WP_236626967.1">
    <property type="nucleotide sequence ID" value="NZ_CP006019.1"/>
</dbReference>
<dbReference type="STRING" id="1343739.PAP_05210"/>
<feature type="coiled-coil region" evidence="4">
    <location>
        <begin position="385"/>
        <end position="412"/>
    </location>
</feature>
<dbReference type="GeneID" id="24842166"/>
<keyword evidence="7" id="KW-1185">Reference proteome</keyword>
<organism evidence="6 7">
    <name type="scientific">Palaeococcus pacificus DY20341</name>
    <dbReference type="NCBI Taxonomy" id="1343739"/>
    <lineage>
        <taxon>Archaea</taxon>
        <taxon>Methanobacteriati</taxon>
        <taxon>Methanobacteriota</taxon>
        <taxon>Thermococci</taxon>
        <taxon>Thermococcales</taxon>
        <taxon>Thermococcaceae</taxon>
        <taxon>Palaeococcus</taxon>
    </lineage>
</organism>
<dbReference type="Gene3D" id="3.90.220.20">
    <property type="entry name" value="DNA methylase specificity domains"/>
    <property type="match status" value="2"/>
</dbReference>
<keyword evidence="4" id="KW-0175">Coiled coil</keyword>
<dbReference type="GO" id="GO:0003677">
    <property type="term" value="F:DNA binding"/>
    <property type="evidence" value="ECO:0007669"/>
    <property type="project" value="UniProtKB-KW"/>
</dbReference>
<evidence type="ECO:0000259" key="5">
    <source>
        <dbReference type="Pfam" id="PF01420"/>
    </source>
</evidence>
<name>A0A075LXZ3_9EURY</name>
<dbReference type="AlphaFoldDB" id="A0A075LXZ3"/>
<dbReference type="InterPro" id="IPR052021">
    <property type="entry name" value="Type-I_RS_S_subunit"/>
</dbReference>
<dbReference type="SUPFAM" id="SSF116734">
    <property type="entry name" value="DNA methylase specificity domain"/>
    <property type="match status" value="2"/>
</dbReference>
<evidence type="ECO:0000313" key="6">
    <source>
        <dbReference type="EMBL" id="AIF69453.1"/>
    </source>
</evidence>
<proteinExistence type="inferred from homology"/>
<dbReference type="KEGG" id="ppac:PAP_05210"/>
<gene>
    <name evidence="6" type="ORF">PAP_05210</name>
</gene>
<evidence type="ECO:0000256" key="4">
    <source>
        <dbReference type="SAM" id="Coils"/>
    </source>
</evidence>
<evidence type="ECO:0000256" key="3">
    <source>
        <dbReference type="ARBA" id="ARBA00023125"/>
    </source>
</evidence>
<feature type="domain" description="Type I restriction modification DNA specificity" evidence="5">
    <location>
        <begin position="16"/>
        <end position="178"/>
    </location>
</feature>
<dbReference type="HOGENOM" id="CLU_021095_10_5_2"/>
<dbReference type="GO" id="GO:0009307">
    <property type="term" value="P:DNA restriction-modification system"/>
    <property type="evidence" value="ECO:0007669"/>
    <property type="project" value="UniProtKB-KW"/>
</dbReference>
<dbReference type="PANTHER" id="PTHR30408">
    <property type="entry name" value="TYPE-1 RESTRICTION ENZYME ECOKI SPECIFICITY PROTEIN"/>
    <property type="match status" value="1"/>
</dbReference>